<reference evidence="1 2" key="1">
    <citation type="journal article" date="2018" name="Mol. Biol. Evol.">
        <title>Broad Genomic Sampling Reveals a Smut Pathogenic Ancestry of the Fungal Clade Ustilaginomycotina.</title>
        <authorList>
            <person name="Kijpornyongpan T."/>
            <person name="Mondo S.J."/>
            <person name="Barry K."/>
            <person name="Sandor L."/>
            <person name="Lee J."/>
            <person name="Lipzen A."/>
            <person name="Pangilinan J."/>
            <person name="LaButti K."/>
            <person name="Hainaut M."/>
            <person name="Henrissat B."/>
            <person name="Grigoriev I.V."/>
            <person name="Spatafora J.W."/>
            <person name="Aime M.C."/>
        </authorList>
    </citation>
    <scope>NUCLEOTIDE SEQUENCE [LARGE SCALE GENOMIC DNA]</scope>
    <source>
        <strain evidence="1 2">MCA 4198</strain>
    </source>
</reference>
<dbReference type="EMBL" id="KZ819636">
    <property type="protein sequence ID" value="PWN90870.1"/>
    <property type="molecule type" value="Genomic_DNA"/>
</dbReference>
<organism evidence="1 2">
    <name type="scientific">Acaromyces ingoldii</name>
    <dbReference type="NCBI Taxonomy" id="215250"/>
    <lineage>
        <taxon>Eukaryota</taxon>
        <taxon>Fungi</taxon>
        <taxon>Dikarya</taxon>
        <taxon>Basidiomycota</taxon>
        <taxon>Ustilaginomycotina</taxon>
        <taxon>Exobasidiomycetes</taxon>
        <taxon>Exobasidiales</taxon>
        <taxon>Cryptobasidiaceae</taxon>
        <taxon>Acaromyces</taxon>
    </lineage>
</organism>
<evidence type="ECO:0000313" key="1">
    <source>
        <dbReference type="EMBL" id="PWN90870.1"/>
    </source>
</evidence>
<accession>A0A316YMU3</accession>
<dbReference type="GeneID" id="37039868"/>
<dbReference type="RefSeq" id="XP_025378068.1">
    <property type="nucleotide sequence ID" value="XM_025517952.1"/>
</dbReference>
<gene>
    <name evidence="1" type="ORF">FA10DRAFT_125909</name>
</gene>
<name>A0A316YMU3_9BASI</name>
<protein>
    <submittedName>
        <fullName evidence="1">Uncharacterized protein</fullName>
    </submittedName>
</protein>
<proteinExistence type="predicted"/>
<evidence type="ECO:0000313" key="2">
    <source>
        <dbReference type="Proteomes" id="UP000245768"/>
    </source>
</evidence>
<sequence length="165" mass="18247">MDPFLLPRLFWRAWPSGTLGTILPSALKFVQIRRFSVRKAALNRLCHEKLRNIVSNGSSLVGPSIWGQERCRLRQDKLSLARDAVLHVSSFRSPRGPDFAMRNDVQNMSAFSGARPLARCGEMNIIVVIMARVGRVIAVRWLAAGSLALISSSVADDVCVIGLTF</sequence>
<dbReference type="AlphaFoldDB" id="A0A316YMU3"/>
<keyword evidence="2" id="KW-1185">Reference proteome</keyword>
<dbReference type="Proteomes" id="UP000245768">
    <property type="component" value="Unassembled WGS sequence"/>
</dbReference>
<dbReference type="InParanoid" id="A0A316YMU3"/>